<evidence type="ECO:0000313" key="1">
    <source>
        <dbReference type="EMBL" id="JAR93669.1"/>
    </source>
</evidence>
<sequence length="131" mass="14209">GGKWITPGKPRKSRLPADPNPELHIVMVHLPILPAGAAAQSLNILPAFLQAVQLPAHTCADKSLHLCQNNRLAVLCTHYEAIVNRLLRIASITLQNTSLPVDSYTPTHSCMDASLPTAPAPLFTFPTYKVQ</sequence>
<organism evidence="1">
    <name type="scientific">Ixodes ricinus</name>
    <name type="common">Common tick</name>
    <name type="synonym">Acarus ricinus</name>
    <dbReference type="NCBI Taxonomy" id="34613"/>
    <lineage>
        <taxon>Eukaryota</taxon>
        <taxon>Metazoa</taxon>
        <taxon>Ecdysozoa</taxon>
        <taxon>Arthropoda</taxon>
        <taxon>Chelicerata</taxon>
        <taxon>Arachnida</taxon>
        <taxon>Acari</taxon>
        <taxon>Parasitiformes</taxon>
        <taxon>Ixodida</taxon>
        <taxon>Ixodoidea</taxon>
        <taxon>Ixodidae</taxon>
        <taxon>Ixodinae</taxon>
        <taxon>Ixodes</taxon>
    </lineage>
</organism>
<dbReference type="EMBL" id="GEGO01001735">
    <property type="protein sequence ID" value="JAR93669.1"/>
    <property type="molecule type" value="Transcribed_RNA"/>
</dbReference>
<feature type="non-terminal residue" evidence="1">
    <location>
        <position position="1"/>
    </location>
</feature>
<reference evidence="1" key="1">
    <citation type="journal article" date="2018" name="PLoS Negl. Trop. Dis.">
        <title>Sialome diversity of ticks revealed by RNAseq of single tick salivary glands.</title>
        <authorList>
            <person name="Perner J."/>
            <person name="Kropackova S."/>
            <person name="Kopacek P."/>
            <person name="Ribeiro J.M."/>
        </authorList>
    </citation>
    <scope>NUCLEOTIDE SEQUENCE</scope>
    <source>
        <strain evidence="1">Siblings of single egg batch collected in Ceske Budejovice</strain>
        <tissue evidence="1">Salivary glands</tissue>
    </source>
</reference>
<name>A0A147BSD6_IXORI</name>
<protein>
    <submittedName>
        <fullName evidence="1">Uncharacterized protein</fullName>
    </submittedName>
</protein>
<proteinExistence type="predicted"/>
<dbReference type="AlphaFoldDB" id="A0A147BSD6"/>
<accession>A0A147BSD6</accession>